<evidence type="ECO:0000313" key="15">
    <source>
        <dbReference type="Proteomes" id="UP000054270"/>
    </source>
</evidence>
<keyword evidence="7" id="KW-0539">Nucleus</keyword>
<keyword evidence="15" id="KW-1185">Reference proteome</keyword>
<evidence type="ECO:0000256" key="8">
    <source>
        <dbReference type="ARBA" id="ARBA00040531"/>
    </source>
</evidence>
<dbReference type="GO" id="GO:0003676">
    <property type="term" value="F:nucleic acid binding"/>
    <property type="evidence" value="ECO:0007669"/>
    <property type="project" value="InterPro"/>
</dbReference>
<feature type="region of interest" description="Disordered" evidence="10">
    <location>
        <begin position="121"/>
        <end position="176"/>
    </location>
</feature>
<protein>
    <recommendedName>
        <fullName evidence="8">3'-5' exonuclease</fullName>
    </recommendedName>
    <alternativeName>
        <fullName evidence="9">Werner Syndrome-like exonuclease</fullName>
    </alternativeName>
</protein>
<evidence type="ECO:0000256" key="1">
    <source>
        <dbReference type="ARBA" id="ARBA00004123"/>
    </source>
</evidence>
<dbReference type="InterPro" id="IPR036397">
    <property type="entry name" value="RNaseH_sf"/>
</dbReference>
<gene>
    <name evidence="14" type="ORF">HYPSUDRAFT_53541</name>
</gene>
<keyword evidence="3" id="KW-0479">Metal-binding</keyword>
<dbReference type="InterPro" id="IPR051132">
    <property type="entry name" value="3-5_Exonuclease_domain"/>
</dbReference>
<reference evidence="15" key="1">
    <citation type="submission" date="2014-04" db="EMBL/GenBank/DDBJ databases">
        <title>Evolutionary Origins and Diversification of the Mycorrhizal Mutualists.</title>
        <authorList>
            <consortium name="DOE Joint Genome Institute"/>
            <consortium name="Mycorrhizal Genomics Consortium"/>
            <person name="Kohler A."/>
            <person name="Kuo A."/>
            <person name="Nagy L.G."/>
            <person name="Floudas D."/>
            <person name="Copeland A."/>
            <person name="Barry K.W."/>
            <person name="Cichocki N."/>
            <person name="Veneault-Fourrey C."/>
            <person name="LaButti K."/>
            <person name="Lindquist E.A."/>
            <person name="Lipzen A."/>
            <person name="Lundell T."/>
            <person name="Morin E."/>
            <person name="Murat C."/>
            <person name="Riley R."/>
            <person name="Ohm R."/>
            <person name="Sun H."/>
            <person name="Tunlid A."/>
            <person name="Henrissat B."/>
            <person name="Grigoriev I.V."/>
            <person name="Hibbett D.S."/>
            <person name="Martin F."/>
        </authorList>
    </citation>
    <scope>NUCLEOTIDE SEQUENCE [LARGE SCALE GENOMIC DNA]</scope>
    <source>
        <strain evidence="15">FD-334 SS-4</strain>
    </source>
</reference>
<dbReference type="GO" id="GO:0005634">
    <property type="term" value="C:nucleus"/>
    <property type="evidence" value="ECO:0007669"/>
    <property type="project" value="UniProtKB-SubCell"/>
</dbReference>
<feature type="compositionally biased region" description="Low complexity" evidence="10">
    <location>
        <begin position="1"/>
        <end position="12"/>
    </location>
</feature>
<evidence type="ECO:0000256" key="9">
    <source>
        <dbReference type="ARBA" id="ARBA00042761"/>
    </source>
</evidence>
<name>A0A0D2LC02_HYPSF</name>
<dbReference type="Proteomes" id="UP000054270">
    <property type="component" value="Unassembled WGS sequence"/>
</dbReference>
<comment type="subcellular location">
    <subcellularLocation>
        <location evidence="1">Nucleus</location>
    </subcellularLocation>
</comment>
<sequence length="1743" mass="194410">MAEQAPDPVNPRGNPPPRSPGRPERSKDGPRSPNTPKRGRRRSRSDITSPTDDWGPGPAQSTRPSEAPLSPAAGTTNYEYAFEDISDEILRELDQVLLARALTLSRMNGEQPKKKYTLEQLQSAAEASQPRPFFSQKTTFPVDDESSDEEDTQELADDDVSAGMAESGQKKGKGKEKVNMAAAQSWFEKPKFMPEWLFKYFSSVIGPMINTKKNRKLLRPPIFENHRSYLPASMWVHPPEPIMSLSQHIFNPELLWRPRVFLWLPHFFVETLRCPNCRSGVLEKNGACPPRRIIDINNSFWIVTWEYYCRTGCQSYFRGWHTSILNSLPAYLRLAFPAVLTRKSGLSHRVITQLRVGNQHKMGPSGTRSLLFELHTRHFNVLQAQYLEATYEVIRGYHDRPEGKSQYSLHSFMDIAIPPFGDFGDLERYAGHVPSESYLAKVMNHQIEQDEADANQHTACISPDQISIDDSHKVNKHIAKVDGVPIFTALWTCMDSRYIRGQTLTLTKAHEERNAPLKGISDSIKCYGFSFPRIAFSDDPLKDKGMLYEHFPSLKEKLTPLSAAYGLQAFKLPSSLSIAVLGSHQLVESALMAILAPLSDDPTATTCISLDAEWNISRNEGVSILQIAPHSLPDNIFIIPVYQFKSRLPPSLLDLLISKQIFKVGSNIKSDLTRLRKQFPKQLTEKLSANTVIDLKEYCIARGIIPRKGSGALDVLCDKVLGMYLDKPDHLRKHDNWETDSLSEELLNYAALDVYASRLIFEKVSERVPVQRPTINTAPGTKVAVLLQEGGNPIAYGRIAQSQPVSLGSVRVKTRSNNRIVIDIDVVLNPSAAAILHLLPNDSQGRRRQQSTKSGAFTLAELRHLAPNGSVPFQIVSLVSLLDFPTNLEATDPTSSTESVGAQSVPEVTSEFINSSATVLDDDNDDEEGENGTESISEGGVHEDEDMVTLQMLEDHSSLLSDKQRGKQRAVDNSSNTNASSLSQEFLTKLRELVDSPPDISNEYTHVKKDIFHAFHMIQTPTNHGARPAYLRALRDHLMRWDPNIRRLVDETCQKVFKLTFDQMLVRNPRFITERVPRYVPSPSVLVPSLSHVFDVFGNARDAKTGAPLFNETAWQKARAVLELARQGYLSDNTDIALYEKAGVDKHGLQKWKCLRGTNNVEGGPHGDIYRKFGALHAGPRLTVNCLTDHRTWYNLQAFAKHMYGVDWDYHHDLSLINRTSFLLNYLSDIVDGAQSYSDWINGDLYERTSEQFGICKFPDSLRAHLAMEPYDECDSRYKLNPSDDWLRKRQGLALPVLPPTTSEARHFFFAEVVKYAVTAGQEGKKNIDYTGFAQEWNRSADGKSRFYITPEVLAAYMKTWERNTNIRASQDLISDALDMISQTSQIFSAADLPFPDFLTTSPQSNQPTQGVLENTIDSATLPASISTDLALSRPGIVLQRVPTPPPSHSNSLDVFFNSLSTMTYAQESPTEIDTAKLPTNAEILPEALTPSVTPADSFPLSVVSTPGPEDMPRDMKRRRVVPADKCKRSTVRTCRRCRKAECPGNSDISKCPVAQVGHWPTRAAEGTKDVTSWDGPVTRPPSYKPAWEHSAMEPPTASTGSIAAIICASIVTRARALVLVFELLAFYAGGGIWLGAGACLVHSLTRRETRGAEGAAEGTQPRIVRLSESDGEEVTPGDVLRLKLIRMGLSSKPHIRPLADGRLKETRLNAFHTCKSRSRKHEKGVKASPSSHKAVVAPQSQD</sequence>
<feature type="compositionally biased region" description="Acidic residues" evidence="10">
    <location>
        <begin position="142"/>
        <end position="160"/>
    </location>
</feature>
<evidence type="ECO:0000256" key="2">
    <source>
        <dbReference type="ARBA" id="ARBA00022722"/>
    </source>
</evidence>
<dbReference type="Gene3D" id="3.30.420.10">
    <property type="entry name" value="Ribonuclease H-like superfamily/Ribonuclease H"/>
    <property type="match status" value="1"/>
</dbReference>
<evidence type="ECO:0000256" key="3">
    <source>
        <dbReference type="ARBA" id="ARBA00022723"/>
    </source>
</evidence>
<feature type="domain" description="3'-5' exonuclease" evidence="12">
    <location>
        <begin position="601"/>
        <end position="767"/>
    </location>
</feature>
<evidence type="ECO:0000256" key="6">
    <source>
        <dbReference type="ARBA" id="ARBA00022842"/>
    </source>
</evidence>
<feature type="domain" description="DUF6729" evidence="13">
    <location>
        <begin position="233"/>
        <end position="391"/>
    </location>
</feature>
<evidence type="ECO:0000256" key="4">
    <source>
        <dbReference type="ARBA" id="ARBA00022801"/>
    </source>
</evidence>
<keyword evidence="4" id="KW-0378">Hydrolase</keyword>
<dbReference type="InterPro" id="IPR012337">
    <property type="entry name" value="RNaseH-like_sf"/>
</dbReference>
<accession>A0A0D2LC02</accession>
<evidence type="ECO:0000256" key="7">
    <source>
        <dbReference type="ARBA" id="ARBA00023242"/>
    </source>
</evidence>
<feature type="compositionally biased region" description="Polar residues" evidence="10">
    <location>
        <begin position="971"/>
        <end position="982"/>
    </location>
</feature>
<feature type="region of interest" description="Disordered" evidence="10">
    <location>
        <begin position="1"/>
        <end position="74"/>
    </location>
</feature>
<dbReference type="STRING" id="945553.A0A0D2LC02"/>
<dbReference type="PANTHER" id="PTHR13620">
    <property type="entry name" value="3-5 EXONUCLEASE"/>
    <property type="match status" value="1"/>
</dbReference>
<dbReference type="PANTHER" id="PTHR13620:SF109">
    <property type="entry name" value="3'-5' EXONUCLEASE"/>
    <property type="match status" value="1"/>
</dbReference>
<keyword evidence="2" id="KW-0540">Nuclease</keyword>
<dbReference type="EMBL" id="KN817535">
    <property type="protein sequence ID" value="KJA24732.1"/>
    <property type="molecule type" value="Genomic_DNA"/>
</dbReference>
<dbReference type="SUPFAM" id="SSF53098">
    <property type="entry name" value="Ribonuclease H-like"/>
    <property type="match status" value="1"/>
</dbReference>
<keyword evidence="6" id="KW-0460">Magnesium</keyword>
<proteinExistence type="predicted"/>
<dbReference type="OrthoDB" id="1920326at2759"/>
<feature type="compositionally biased region" description="Acidic residues" evidence="10">
    <location>
        <begin position="920"/>
        <end position="931"/>
    </location>
</feature>
<dbReference type="InterPro" id="IPR002562">
    <property type="entry name" value="3'-5'_exonuclease_dom"/>
</dbReference>
<dbReference type="InterPro" id="IPR046616">
    <property type="entry name" value="DUF6729"/>
</dbReference>
<evidence type="ECO:0000259" key="12">
    <source>
        <dbReference type="Pfam" id="PF01612"/>
    </source>
</evidence>
<feature type="region of interest" description="Disordered" evidence="10">
    <location>
        <begin position="890"/>
        <end position="943"/>
    </location>
</feature>
<dbReference type="Pfam" id="PF20499">
    <property type="entry name" value="DUF6729"/>
    <property type="match status" value="1"/>
</dbReference>
<feature type="region of interest" description="Disordered" evidence="10">
    <location>
        <begin position="1716"/>
        <end position="1743"/>
    </location>
</feature>
<feature type="region of interest" description="Disordered" evidence="10">
    <location>
        <begin position="960"/>
        <end position="982"/>
    </location>
</feature>
<evidence type="ECO:0000256" key="5">
    <source>
        <dbReference type="ARBA" id="ARBA00022839"/>
    </source>
</evidence>
<organism evidence="14 15">
    <name type="scientific">Hypholoma sublateritium (strain FD-334 SS-4)</name>
    <dbReference type="NCBI Taxonomy" id="945553"/>
    <lineage>
        <taxon>Eukaryota</taxon>
        <taxon>Fungi</taxon>
        <taxon>Dikarya</taxon>
        <taxon>Basidiomycota</taxon>
        <taxon>Agaricomycotina</taxon>
        <taxon>Agaricomycetes</taxon>
        <taxon>Agaricomycetidae</taxon>
        <taxon>Agaricales</taxon>
        <taxon>Agaricineae</taxon>
        <taxon>Strophariaceae</taxon>
        <taxon>Hypholoma</taxon>
    </lineage>
</organism>
<evidence type="ECO:0000256" key="11">
    <source>
        <dbReference type="SAM" id="Phobius"/>
    </source>
</evidence>
<evidence type="ECO:0000313" key="14">
    <source>
        <dbReference type="EMBL" id="KJA24732.1"/>
    </source>
</evidence>
<keyword evidence="11" id="KW-0812">Transmembrane</keyword>
<dbReference type="GO" id="GO:0006139">
    <property type="term" value="P:nucleobase-containing compound metabolic process"/>
    <property type="evidence" value="ECO:0007669"/>
    <property type="project" value="InterPro"/>
</dbReference>
<dbReference type="Pfam" id="PF01612">
    <property type="entry name" value="DNA_pol_A_exo1"/>
    <property type="match status" value="1"/>
</dbReference>
<keyword evidence="11" id="KW-1133">Transmembrane helix</keyword>
<dbReference type="GO" id="GO:0008408">
    <property type="term" value="F:3'-5' exonuclease activity"/>
    <property type="evidence" value="ECO:0007669"/>
    <property type="project" value="InterPro"/>
</dbReference>
<keyword evidence="5" id="KW-0269">Exonuclease</keyword>
<dbReference type="CDD" id="cd06141">
    <property type="entry name" value="WRN_exo"/>
    <property type="match status" value="1"/>
</dbReference>
<evidence type="ECO:0000256" key="10">
    <source>
        <dbReference type="SAM" id="MobiDB-lite"/>
    </source>
</evidence>
<evidence type="ECO:0000259" key="13">
    <source>
        <dbReference type="Pfam" id="PF20499"/>
    </source>
</evidence>
<dbReference type="GO" id="GO:0046872">
    <property type="term" value="F:metal ion binding"/>
    <property type="evidence" value="ECO:0007669"/>
    <property type="project" value="UniProtKB-KW"/>
</dbReference>
<keyword evidence="11" id="KW-0472">Membrane</keyword>
<feature type="compositionally biased region" description="Polar residues" evidence="10">
    <location>
        <begin position="890"/>
        <end position="902"/>
    </location>
</feature>
<feature type="compositionally biased region" description="Basic and acidic residues" evidence="10">
    <location>
        <begin position="21"/>
        <end position="30"/>
    </location>
</feature>
<feature type="transmembrane region" description="Helical" evidence="11">
    <location>
        <begin position="1617"/>
        <end position="1642"/>
    </location>
</feature>